<evidence type="ECO:0000313" key="1">
    <source>
        <dbReference type="EMBL" id="KKN87491.1"/>
    </source>
</evidence>
<sequence>MSARSYFRGHPIIRLFGRWVYEDNGASLPADGGDTRPCARCGQQTPLGEGEVDPCLGALPGVDNACCGHGVPSEAYIRFTNGVVVRGFTVEYGEATEPE</sequence>
<gene>
    <name evidence="1" type="ORF">LCGC14_0259460</name>
</gene>
<name>A0A0F9WMY8_9ZZZZ</name>
<protein>
    <submittedName>
        <fullName evidence="1">Uncharacterized protein</fullName>
    </submittedName>
</protein>
<proteinExistence type="predicted"/>
<comment type="caution">
    <text evidence="1">The sequence shown here is derived from an EMBL/GenBank/DDBJ whole genome shotgun (WGS) entry which is preliminary data.</text>
</comment>
<accession>A0A0F9WMY8</accession>
<organism evidence="1">
    <name type="scientific">marine sediment metagenome</name>
    <dbReference type="NCBI Taxonomy" id="412755"/>
    <lineage>
        <taxon>unclassified sequences</taxon>
        <taxon>metagenomes</taxon>
        <taxon>ecological metagenomes</taxon>
    </lineage>
</organism>
<reference evidence="1" key="1">
    <citation type="journal article" date="2015" name="Nature">
        <title>Complex archaea that bridge the gap between prokaryotes and eukaryotes.</title>
        <authorList>
            <person name="Spang A."/>
            <person name="Saw J.H."/>
            <person name="Jorgensen S.L."/>
            <person name="Zaremba-Niedzwiedzka K."/>
            <person name="Martijn J."/>
            <person name="Lind A.E."/>
            <person name="van Eijk R."/>
            <person name="Schleper C."/>
            <person name="Guy L."/>
            <person name="Ettema T.J."/>
        </authorList>
    </citation>
    <scope>NUCLEOTIDE SEQUENCE</scope>
</reference>
<dbReference type="EMBL" id="LAZR01000138">
    <property type="protein sequence ID" value="KKN87491.1"/>
    <property type="molecule type" value="Genomic_DNA"/>
</dbReference>
<dbReference type="AlphaFoldDB" id="A0A0F9WMY8"/>